<dbReference type="PROSITE" id="PS51257">
    <property type="entry name" value="PROKAR_LIPOPROTEIN"/>
    <property type="match status" value="1"/>
</dbReference>
<proteinExistence type="predicted"/>
<dbReference type="EMBL" id="LAZR01006525">
    <property type="protein sequence ID" value="KKM91485.1"/>
    <property type="molecule type" value="Genomic_DNA"/>
</dbReference>
<dbReference type="SUPFAM" id="SSF69322">
    <property type="entry name" value="Tricorn protease domain 2"/>
    <property type="match status" value="1"/>
</dbReference>
<sequence length="442" mass="49308">MKKTVLLSIFVAALGFVSCEEDKDDLLPESRDYVIATPLITDLTAFKEAAVAVVDPIPMQQSGKIYAYKDYVFVNDVNKGFHILDNIDPSAPKNIGFIKMEGNNDISIKDDRLYADSYGDLVVLDISDIENIPTAKRVENVFYENYGFVMDFGVEFPQADMYDYGNIDYQNQAIVGWEVKTEHLSTGEFQNRFGYDPNVMYLEDNASFNGINGNSEAASNTPTASTTGQGGSLARFKIVGDYLYTVDPHSINVIDISDLDNPVKGETVYAGFDIETIFNQGQYLYLGSMRGMYIYDIASPKLPVLVSEFEHGTACDPVVVDGNYAFVTLRGGNNCGATESGLYIIDLIDIKNPVLKKQYSLDGPYGLGIKDEKLFICDGNSGLKVYDKSNVEDLKLLNHFEDIVTYDVIPLQNSLLMIGDKVLYQYKYFDDNIRLLSTFDLN</sequence>
<comment type="caution">
    <text evidence="1">The sequence shown here is derived from an EMBL/GenBank/DDBJ whole genome shotgun (WGS) entry which is preliminary data.</text>
</comment>
<gene>
    <name evidence="1" type="ORF">LCGC14_1228040</name>
</gene>
<organism evidence="1">
    <name type="scientific">marine sediment metagenome</name>
    <dbReference type="NCBI Taxonomy" id="412755"/>
    <lineage>
        <taxon>unclassified sequences</taxon>
        <taxon>metagenomes</taxon>
        <taxon>ecological metagenomes</taxon>
    </lineage>
</organism>
<dbReference type="Pfam" id="PF08309">
    <property type="entry name" value="LVIVD"/>
    <property type="match status" value="4"/>
</dbReference>
<dbReference type="InterPro" id="IPR013211">
    <property type="entry name" value="LVIVD"/>
</dbReference>
<protein>
    <recommendedName>
        <fullName evidence="2">LVIVD repeat-containing protein</fullName>
    </recommendedName>
</protein>
<dbReference type="AlphaFoldDB" id="A0A0F9NRL3"/>
<evidence type="ECO:0000313" key="1">
    <source>
        <dbReference type="EMBL" id="KKM91485.1"/>
    </source>
</evidence>
<evidence type="ECO:0008006" key="2">
    <source>
        <dbReference type="Google" id="ProtNLM"/>
    </source>
</evidence>
<reference evidence="1" key="1">
    <citation type="journal article" date="2015" name="Nature">
        <title>Complex archaea that bridge the gap between prokaryotes and eukaryotes.</title>
        <authorList>
            <person name="Spang A."/>
            <person name="Saw J.H."/>
            <person name="Jorgensen S.L."/>
            <person name="Zaremba-Niedzwiedzka K."/>
            <person name="Martijn J."/>
            <person name="Lind A.E."/>
            <person name="van Eijk R."/>
            <person name="Schleper C."/>
            <person name="Guy L."/>
            <person name="Ettema T.J."/>
        </authorList>
    </citation>
    <scope>NUCLEOTIDE SEQUENCE</scope>
</reference>
<name>A0A0F9NRL3_9ZZZZ</name>
<accession>A0A0F9NRL3</accession>